<evidence type="ECO:0000256" key="1">
    <source>
        <dbReference type="ARBA" id="ARBA00022555"/>
    </source>
</evidence>
<dbReference type="Gene3D" id="2.40.30.10">
    <property type="entry name" value="Translation factors"/>
    <property type="match status" value="1"/>
</dbReference>
<evidence type="ECO:0000256" key="3">
    <source>
        <dbReference type="ARBA" id="ARBA00022694"/>
    </source>
</evidence>
<comment type="similarity">
    <text evidence="9">Belongs to the MnmA/TRMU family.</text>
</comment>
<comment type="subcellular location">
    <subcellularLocation>
        <location evidence="9">Cytoplasm</location>
    </subcellularLocation>
</comment>
<dbReference type="NCBIfam" id="NF001138">
    <property type="entry name" value="PRK00143.1"/>
    <property type="match status" value="1"/>
</dbReference>
<keyword evidence="6 9" id="KW-0694">RNA-binding</keyword>
<comment type="caution">
    <text evidence="9">Lacks conserved residue(s) required for the propagation of feature annotation.</text>
</comment>
<dbReference type="GO" id="GO:0103016">
    <property type="term" value="F:tRNA-uridine 2-sulfurtransferase activity"/>
    <property type="evidence" value="ECO:0007669"/>
    <property type="project" value="UniProtKB-EC"/>
</dbReference>
<dbReference type="OrthoDB" id="9800696at2"/>
<dbReference type="InterPro" id="IPR046884">
    <property type="entry name" value="MnmA-like_central"/>
</dbReference>
<dbReference type="Pfam" id="PF20259">
    <property type="entry name" value="tRNA_Me_trans_M"/>
    <property type="match status" value="1"/>
</dbReference>
<evidence type="ECO:0000256" key="2">
    <source>
        <dbReference type="ARBA" id="ARBA00022679"/>
    </source>
</evidence>
<dbReference type="InterPro" id="IPR014729">
    <property type="entry name" value="Rossmann-like_a/b/a_fold"/>
</dbReference>
<feature type="binding site" evidence="9">
    <location>
        <position position="36"/>
    </location>
    <ligand>
        <name>ATP</name>
        <dbReference type="ChEBI" id="CHEBI:30616"/>
    </ligand>
</feature>
<evidence type="ECO:0000256" key="7">
    <source>
        <dbReference type="ARBA" id="ARBA00023157"/>
    </source>
</evidence>
<feature type="domain" description="tRNA-specific 2-thiouridylase MnmA-like C-terminal" evidence="10">
    <location>
        <begin position="277"/>
        <end position="355"/>
    </location>
</feature>
<keyword evidence="4 9" id="KW-0547">Nucleotide-binding</keyword>
<dbReference type="InterPro" id="IPR023382">
    <property type="entry name" value="MnmA-like_central_sf"/>
</dbReference>
<keyword evidence="13" id="KW-1185">Reference proteome</keyword>
<dbReference type="Pfam" id="PF20258">
    <property type="entry name" value="tRNA_Me_trans_C"/>
    <property type="match status" value="1"/>
</dbReference>
<evidence type="ECO:0000259" key="10">
    <source>
        <dbReference type="Pfam" id="PF20258"/>
    </source>
</evidence>
<dbReference type="Proteomes" id="UP000095185">
    <property type="component" value="Chromosome"/>
</dbReference>
<keyword evidence="7" id="KW-1015">Disulfide bond</keyword>
<protein>
    <recommendedName>
        <fullName evidence="9">tRNA-specific 2-thiouridylase MnmA</fullName>
        <ecNumber evidence="9">2.8.1.13</ecNumber>
    </recommendedName>
</protein>
<dbReference type="EMBL" id="CP017305">
    <property type="protein sequence ID" value="AOS84449.1"/>
    <property type="molecule type" value="Genomic_DNA"/>
</dbReference>
<evidence type="ECO:0000256" key="6">
    <source>
        <dbReference type="ARBA" id="ARBA00022884"/>
    </source>
</evidence>
<feature type="active site" description="Nucleophile" evidence="9">
    <location>
        <position position="98"/>
    </location>
</feature>
<feature type="active site" description="Cysteine persulfide intermediate" evidence="9">
    <location>
        <position position="194"/>
    </location>
</feature>
<dbReference type="Gene3D" id="3.40.50.620">
    <property type="entry name" value="HUPs"/>
    <property type="match status" value="1"/>
</dbReference>
<dbReference type="NCBIfam" id="TIGR00420">
    <property type="entry name" value="trmU"/>
    <property type="match status" value="1"/>
</dbReference>
<dbReference type="SUPFAM" id="SSF52402">
    <property type="entry name" value="Adenine nucleotide alpha hydrolases-like"/>
    <property type="match status" value="1"/>
</dbReference>
<keyword evidence="3 9" id="KW-0819">tRNA processing</keyword>
<dbReference type="RefSeq" id="WP_069810641.1">
    <property type="nucleotide sequence ID" value="NZ_CP017305.1"/>
</dbReference>
<dbReference type="AlphaFoldDB" id="A0A1D8D9A6"/>
<dbReference type="GO" id="GO:0005524">
    <property type="term" value="F:ATP binding"/>
    <property type="evidence" value="ECO:0007669"/>
    <property type="project" value="UniProtKB-KW"/>
</dbReference>
<dbReference type="GO" id="GO:0005737">
    <property type="term" value="C:cytoplasm"/>
    <property type="evidence" value="ECO:0007669"/>
    <property type="project" value="UniProtKB-SubCell"/>
</dbReference>
<feature type="site" description="Interaction with tRNA" evidence="9">
    <location>
        <position position="339"/>
    </location>
</feature>
<dbReference type="InterPro" id="IPR046885">
    <property type="entry name" value="MnmA-like_C"/>
</dbReference>
<name>A0A1D8D9A6_CHLLM</name>
<dbReference type="HAMAP" id="MF_00144">
    <property type="entry name" value="tRNA_thiouridyl_MnmA"/>
    <property type="match status" value="1"/>
</dbReference>
<keyword evidence="5 9" id="KW-0067">ATP-binding</keyword>
<dbReference type="KEGG" id="clz:BIU88_10085"/>
<feature type="binding site" evidence="9">
    <location>
        <begin position="10"/>
        <end position="17"/>
    </location>
    <ligand>
        <name>ATP</name>
        <dbReference type="ChEBI" id="CHEBI:30616"/>
    </ligand>
</feature>
<feature type="binding site" evidence="9">
    <location>
        <position position="122"/>
    </location>
    <ligand>
        <name>ATP</name>
        <dbReference type="ChEBI" id="CHEBI:30616"/>
    </ligand>
</feature>
<feature type="domain" description="tRNA-specific 2-thiouridylase MnmA-like central" evidence="11">
    <location>
        <begin position="217"/>
        <end position="269"/>
    </location>
</feature>
<organism evidence="12 13">
    <name type="scientific">Chlorobaculum limnaeum</name>
    <dbReference type="NCBI Taxonomy" id="274537"/>
    <lineage>
        <taxon>Bacteria</taxon>
        <taxon>Pseudomonadati</taxon>
        <taxon>Chlorobiota</taxon>
        <taxon>Chlorobiia</taxon>
        <taxon>Chlorobiales</taxon>
        <taxon>Chlorobiaceae</taxon>
        <taxon>Chlorobaculum</taxon>
    </lineage>
</organism>
<sequence length="369" mass="40123">MTSPQHVIIGLSGGVDSSTAACLLVRQGHRVTGLNIRVLDTPVDAPVLAPSAMRVSDSEEFDFPVFTLNLSEKFARDVIGYFHDDYLAGRTPNPCMVCNKTVKWFGLFEAMRLLGADFVATGHYARTESRDGVTRLRKGVDPEKDQSYFLWMLSRAELAQTLFPLGGYTKPEVRELARSFGVHAAEKKESQEICFVPHDDYCAYLAGAIPGLEARVAGGEIVDQAGKVIGHHRGYPFYTIGQRRGLGVATGEPVYVTEIDAAHNRIRVGGKADLECRSLIASGMNWIGVAAPDAPFDAEARIRYRDRQSACAVEPLAGNGSDRARVTFREPKLGVACGQAVVFYDGDEVLGGGTITEVNPETQNQKILG</sequence>
<dbReference type="InterPro" id="IPR004506">
    <property type="entry name" value="MnmA-like"/>
</dbReference>
<dbReference type="Pfam" id="PF03054">
    <property type="entry name" value="tRNA_Me_trans"/>
    <property type="match status" value="1"/>
</dbReference>
<evidence type="ECO:0000259" key="11">
    <source>
        <dbReference type="Pfam" id="PF20259"/>
    </source>
</evidence>
<dbReference type="GO" id="GO:0002143">
    <property type="term" value="P:tRNA wobble position uridine thiolation"/>
    <property type="evidence" value="ECO:0007669"/>
    <property type="project" value="TreeGrafter"/>
</dbReference>
<evidence type="ECO:0000256" key="4">
    <source>
        <dbReference type="ARBA" id="ARBA00022741"/>
    </source>
</evidence>
<feature type="region of interest" description="Interaction with tRNA" evidence="9">
    <location>
        <begin position="303"/>
        <end position="304"/>
    </location>
</feature>
<evidence type="ECO:0000256" key="8">
    <source>
        <dbReference type="ARBA" id="ARBA00051542"/>
    </source>
</evidence>
<feature type="site" description="Interaction with tRNA" evidence="9">
    <location>
        <position position="123"/>
    </location>
</feature>
<keyword evidence="1 9" id="KW-0820">tRNA-binding</keyword>
<dbReference type="GO" id="GO:0000049">
    <property type="term" value="F:tRNA binding"/>
    <property type="evidence" value="ECO:0007669"/>
    <property type="project" value="UniProtKB-KW"/>
</dbReference>
<comment type="function">
    <text evidence="9">Catalyzes the 2-thiolation of uridine at the wobble position (U34) of tRNA, leading to the formation of s(2)U34.</text>
</comment>
<reference evidence="12" key="1">
    <citation type="submission" date="2016-09" db="EMBL/GenBank/DDBJ databases">
        <title>Genome sequence of Chlorobaculum limnaeum.</title>
        <authorList>
            <person name="Liu Z."/>
            <person name="Tank M."/>
            <person name="Bryant D.A."/>
        </authorList>
    </citation>
    <scope>NUCLEOTIDE SEQUENCE [LARGE SCALE GENOMIC DNA]</scope>
    <source>
        <strain evidence="12">DSM 1677</strain>
    </source>
</reference>
<keyword evidence="9" id="KW-0963">Cytoplasm</keyword>
<dbReference type="PANTHER" id="PTHR11933:SF5">
    <property type="entry name" value="MITOCHONDRIAL TRNA-SPECIFIC 2-THIOURIDYLASE 1"/>
    <property type="match status" value="1"/>
</dbReference>
<evidence type="ECO:0000313" key="13">
    <source>
        <dbReference type="Proteomes" id="UP000095185"/>
    </source>
</evidence>
<dbReference type="STRING" id="274537.BIU88_10085"/>
<comment type="catalytic activity">
    <reaction evidence="8 9">
        <text>S-sulfanyl-L-cysteinyl-[protein] + uridine(34) in tRNA + AH2 + ATP = 2-thiouridine(34) in tRNA + L-cysteinyl-[protein] + A + AMP + diphosphate + H(+)</text>
        <dbReference type="Rhea" id="RHEA:47032"/>
        <dbReference type="Rhea" id="RHEA-COMP:10131"/>
        <dbReference type="Rhea" id="RHEA-COMP:11726"/>
        <dbReference type="Rhea" id="RHEA-COMP:11727"/>
        <dbReference type="Rhea" id="RHEA-COMP:11728"/>
        <dbReference type="ChEBI" id="CHEBI:13193"/>
        <dbReference type="ChEBI" id="CHEBI:15378"/>
        <dbReference type="ChEBI" id="CHEBI:17499"/>
        <dbReference type="ChEBI" id="CHEBI:29950"/>
        <dbReference type="ChEBI" id="CHEBI:30616"/>
        <dbReference type="ChEBI" id="CHEBI:33019"/>
        <dbReference type="ChEBI" id="CHEBI:61963"/>
        <dbReference type="ChEBI" id="CHEBI:65315"/>
        <dbReference type="ChEBI" id="CHEBI:87170"/>
        <dbReference type="ChEBI" id="CHEBI:456215"/>
        <dbReference type="EC" id="2.8.1.13"/>
    </reaction>
</comment>
<evidence type="ECO:0000256" key="9">
    <source>
        <dbReference type="HAMAP-Rule" id="MF_00144"/>
    </source>
</evidence>
<dbReference type="PANTHER" id="PTHR11933">
    <property type="entry name" value="TRNA 5-METHYLAMINOMETHYL-2-THIOURIDYLATE -METHYLTRANSFERASE"/>
    <property type="match status" value="1"/>
</dbReference>
<accession>A0A1D8D9A6</accession>
<evidence type="ECO:0000313" key="12">
    <source>
        <dbReference type="EMBL" id="AOS84449.1"/>
    </source>
</evidence>
<keyword evidence="2 9" id="KW-0808">Transferase</keyword>
<evidence type="ECO:0000256" key="5">
    <source>
        <dbReference type="ARBA" id="ARBA00022840"/>
    </source>
</evidence>
<dbReference type="EC" id="2.8.1.13" evidence="9"/>
<dbReference type="CDD" id="cd01998">
    <property type="entry name" value="MnmA_TRMU-like"/>
    <property type="match status" value="1"/>
</dbReference>
<feature type="region of interest" description="Interaction with tRNA" evidence="9">
    <location>
        <begin position="144"/>
        <end position="146"/>
    </location>
</feature>
<dbReference type="FunFam" id="2.30.30.280:FF:000001">
    <property type="entry name" value="tRNA-specific 2-thiouridylase MnmA"/>
    <property type="match status" value="1"/>
</dbReference>
<dbReference type="Gene3D" id="2.30.30.280">
    <property type="entry name" value="Adenine nucleotide alpha hydrolases-like domains"/>
    <property type="match status" value="1"/>
</dbReference>
<proteinExistence type="inferred from homology"/>
<gene>
    <name evidence="9" type="primary">mnmA</name>
    <name evidence="12" type="ORF">BIU88_10085</name>
</gene>